<dbReference type="NCBIfam" id="TIGR00933">
    <property type="entry name" value="2a38"/>
    <property type="match status" value="1"/>
</dbReference>
<keyword evidence="16" id="KW-1185">Reference proteome</keyword>
<evidence type="ECO:0000256" key="8">
    <source>
        <dbReference type="ARBA" id="ARBA00022958"/>
    </source>
</evidence>
<dbReference type="PANTHER" id="PTHR32024">
    <property type="entry name" value="TRK SYSTEM POTASSIUM UPTAKE PROTEIN TRKG-RELATED"/>
    <property type="match status" value="1"/>
</dbReference>
<evidence type="ECO:0000256" key="10">
    <source>
        <dbReference type="ARBA" id="ARBA00023065"/>
    </source>
</evidence>
<feature type="binding site" evidence="13">
    <location>
        <position position="437"/>
    </location>
    <ligand>
        <name>K(+)</name>
        <dbReference type="ChEBI" id="CHEBI:29103"/>
    </ligand>
</feature>
<proteinExistence type="inferred from homology"/>
<feature type="binding site" evidence="13">
    <location>
        <position position="112"/>
    </location>
    <ligand>
        <name>K(+)</name>
        <dbReference type="ChEBI" id="CHEBI:29103"/>
    </ligand>
</feature>
<evidence type="ECO:0000256" key="4">
    <source>
        <dbReference type="ARBA" id="ARBA00022475"/>
    </source>
</evidence>
<feature type="transmembrane region" description="Helical" evidence="14">
    <location>
        <begin position="238"/>
        <end position="256"/>
    </location>
</feature>
<accession>A0A1A8TQB2</accession>
<evidence type="ECO:0000313" key="15">
    <source>
        <dbReference type="EMBL" id="SBS35305.1"/>
    </source>
</evidence>
<keyword evidence="3 12" id="KW-0813">Transport</keyword>
<keyword evidence="4 12" id="KW-1003">Cell membrane</keyword>
<feature type="transmembrane region" description="Helical" evidence="14">
    <location>
        <begin position="134"/>
        <end position="154"/>
    </location>
</feature>
<feature type="transmembrane region" description="Helical" evidence="14">
    <location>
        <begin position="397"/>
        <end position="417"/>
    </location>
</feature>
<feature type="binding site" evidence="13">
    <location>
        <position position="320"/>
    </location>
    <ligand>
        <name>K(+)</name>
        <dbReference type="ChEBI" id="CHEBI:29103"/>
    </ligand>
</feature>
<keyword evidence="6 12" id="KW-0633">Potassium transport</keyword>
<evidence type="ECO:0000313" key="16">
    <source>
        <dbReference type="Proteomes" id="UP000092544"/>
    </source>
</evidence>
<keyword evidence="10 12" id="KW-0406">Ion transport</keyword>
<dbReference type="PANTHER" id="PTHR32024:SF2">
    <property type="entry name" value="TRK SYSTEM POTASSIUM UPTAKE PROTEIN TRKG-RELATED"/>
    <property type="match status" value="1"/>
</dbReference>
<dbReference type="OrthoDB" id="9810952at2"/>
<evidence type="ECO:0000256" key="11">
    <source>
        <dbReference type="ARBA" id="ARBA00023136"/>
    </source>
</evidence>
<dbReference type="Proteomes" id="UP000092544">
    <property type="component" value="Unassembled WGS sequence"/>
</dbReference>
<dbReference type="InterPro" id="IPR003445">
    <property type="entry name" value="Cat_transpt"/>
</dbReference>
<dbReference type="Pfam" id="PF02386">
    <property type="entry name" value="TrkH"/>
    <property type="match status" value="1"/>
</dbReference>
<evidence type="ECO:0000256" key="6">
    <source>
        <dbReference type="ARBA" id="ARBA00022538"/>
    </source>
</evidence>
<dbReference type="AlphaFoldDB" id="A0A1A8TQB2"/>
<feature type="binding site" evidence="13">
    <location>
        <position position="113"/>
    </location>
    <ligand>
        <name>K(+)</name>
        <dbReference type="ChEBI" id="CHEBI:29103"/>
    </ligand>
</feature>
<evidence type="ECO:0000256" key="1">
    <source>
        <dbReference type="ARBA" id="ARBA00004429"/>
    </source>
</evidence>
<reference evidence="15 16" key="1">
    <citation type="submission" date="2016-06" db="EMBL/GenBank/DDBJ databases">
        <authorList>
            <person name="Kjaerup R.B."/>
            <person name="Dalgaard T.S."/>
            <person name="Juul-Madsen H.R."/>
        </authorList>
    </citation>
    <scope>NUCLEOTIDE SEQUENCE [LARGE SCALE GENOMIC DNA]</scope>
    <source>
        <strain evidence="15 16">CECT 8886</strain>
    </source>
</reference>
<evidence type="ECO:0000256" key="2">
    <source>
        <dbReference type="ARBA" id="ARBA00009137"/>
    </source>
</evidence>
<dbReference type="GO" id="GO:0046872">
    <property type="term" value="F:metal ion binding"/>
    <property type="evidence" value="ECO:0007669"/>
    <property type="project" value="UniProtKB-KW"/>
</dbReference>
<feature type="transmembrane region" description="Helical" evidence="14">
    <location>
        <begin position="72"/>
        <end position="99"/>
    </location>
</feature>
<dbReference type="PIRSF" id="PIRSF006247">
    <property type="entry name" value="TrkH"/>
    <property type="match status" value="1"/>
</dbReference>
<feature type="transmembrane region" description="Helical" evidence="14">
    <location>
        <begin position="277"/>
        <end position="295"/>
    </location>
</feature>
<comment type="subcellular location">
    <subcellularLocation>
        <location evidence="1 12">Cell inner membrane</location>
        <topology evidence="1 12">Multi-pass membrane protein</topology>
    </subcellularLocation>
</comment>
<sequence>MIRPLLVMRLLTMPCLWMGLVQLVFGELSFMFFKDNVASNFTLPASITLGISLIILIGFKKYPLPSVTNREAMLFATLTWVAVGMLGAIPIVTIAHVSFTDGVFESISGLTTTGATVLSGLDSMPKTFLMYRQFLQWMGGLGVVIFVVAILPMLNIGGMRLLKAETPGPIKDDKLSPRVANTTHYLWLVYVTITALCALCYYLAGMSVFDAIGHSFSTVSTGGFSTHDASMGYFHSNLMLWICNVFMVLGATNFALHYRVYLANSIKLYWKDEEMRSFLIIIFVISVILATYLYHNGNEHSFWQSLTDSFFHIISFITSTGFAATDLSKWPVVTAVILIFVGYIGGCAGSTAGGNKVIRNIIALKSVGLEIKRLVHPNGVFTMKFQRRTISGEVRHAVMAFMCLAALTTIIFTILLMFTGLSFMAALSATAACLNVLGPGFAELGNNFAPLSDVATWLMSAAMILGRLEYFTVLVLFFPVLWRQ</sequence>
<keyword evidence="5 12" id="KW-0997">Cell inner membrane</keyword>
<evidence type="ECO:0000256" key="13">
    <source>
        <dbReference type="PIRSR" id="PIRSR006247-1"/>
    </source>
</evidence>
<comment type="similarity">
    <text evidence="2 12">Belongs to the TrkH potassium transport family.</text>
</comment>
<dbReference type="EMBL" id="FLOB01000009">
    <property type="protein sequence ID" value="SBS35305.1"/>
    <property type="molecule type" value="Genomic_DNA"/>
</dbReference>
<protein>
    <recommendedName>
        <fullName evidence="12">Trk system potassium uptake protein</fullName>
    </recommendedName>
</protein>
<keyword evidence="8 12" id="KW-0630">Potassium</keyword>
<feature type="transmembrane region" description="Helical" evidence="14">
    <location>
        <begin position="330"/>
        <end position="349"/>
    </location>
</feature>
<keyword evidence="13" id="KW-0479">Metal-binding</keyword>
<name>A0A1A8TQB2_9GAMM</name>
<dbReference type="GO" id="GO:0005886">
    <property type="term" value="C:plasma membrane"/>
    <property type="evidence" value="ECO:0007669"/>
    <property type="project" value="UniProtKB-SubCell"/>
</dbReference>
<keyword evidence="11 12" id="KW-0472">Membrane</keyword>
<evidence type="ECO:0000256" key="14">
    <source>
        <dbReference type="SAM" id="Phobius"/>
    </source>
</evidence>
<feature type="binding site" evidence="13">
    <location>
        <position position="222"/>
    </location>
    <ligand>
        <name>K(+)</name>
        <dbReference type="ChEBI" id="CHEBI:29103"/>
    </ligand>
</feature>
<keyword evidence="7 14" id="KW-0812">Transmembrane</keyword>
<evidence type="ECO:0000256" key="9">
    <source>
        <dbReference type="ARBA" id="ARBA00022989"/>
    </source>
</evidence>
<feature type="transmembrane region" description="Helical" evidence="14">
    <location>
        <begin position="185"/>
        <end position="204"/>
    </location>
</feature>
<feature type="transmembrane region" description="Helical" evidence="14">
    <location>
        <begin position="454"/>
        <end position="482"/>
    </location>
</feature>
<evidence type="ECO:0000256" key="3">
    <source>
        <dbReference type="ARBA" id="ARBA00022448"/>
    </source>
</evidence>
<evidence type="ECO:0000256" key="12">
    <source>
        <dbReference type="PIRNR" id="PIRNR006247"/>
    </source>
</evidence>
<keyword evidence="9 14" id="KW-1133">Transmembrane helix</keyword>
<dbReference type="InterPro" id="IPR004772">
    <property type="entry name" value="TrkH"/>
</dbReference>
<evidence type="ECO:0000256" key="5">
    <source>
        <dbReference type="ARBA" id="ARBA00022519"/>
    </source>
</evidence>
<dbReference type="GO" id="GO:0015379">
    <property type="term" value="F:potassium:chloride symporter activity"/>
    <property type="evidence" value="ECO:0007669"/>
    <property type="project" value="InterPro"/>
</dbReference>
<dbReference type="RefSeq" id="WP_067018448.1">
    <property type="nucleotide sequence ID" value="NZ_FLOB01000009.1"/>
</dbReference>
<dbReference type="STRING" id="1792290.MSP8886_03339"/>
<gene>
    <name evidence="15" type="primary">trkH_2</name>
    <name evidence="15" type="ORF">MSP8886_03339</name>
</gene>
<organism evidence="15 16">
    <name type="scientific">Marinomonas spartinae</name>
    <dbReference type="NCBI Taxonomy" id="1792290"/>
    <lineage>
        <taxon>Bacteria</taxon>
        <taxon>Pseudomonadati</taxon>
        <taxon>Pseudomonadota</taxon>
        <taxon>Gammaproteobacteria</taxon>
        <taxon>Oceanospirillales</taxon>
        <taxon>Oceanospirillaceae</taxon>
        <taxon>Marinomonas</taxon>
    </lineage>
</organism>
<evidence type="ECO:0000256" key="7">
    <source>
        <dbReference type="ARBA" id="ARBA00022692"/>
    </source>
</evidence>
<feature type="transmembrane region" description="Helical" evidence="14">
    <location>
        <begin position="42"/>
        <end position="60"/>
    </location>
</feature>